<reference evidence="4" key="3">
    <citation type="submission" date="2017-01" db="EMBL/GenBank/DDBJ databases">
        <authorList>
            <person name="Mah S.A."/>
            <person name="Swanson W.J."/>
            <person name="Moy G.W."/>
            <person name="Vacquier V.D."/>
        </authorList>
    </citation>
    <scope>NUCLEOTIDE SEQUENCE [LARGE SCALE GENOMIC DNA]</scope>
    <source>
        <strain evidence="4">65</strain>
    </source>
</reference>
<dbReference type="STRING" id="36022.A0A061B0F3"/>
<dbReference type="InterPro" id="IPR025124">
    <property type="entry name" value="Gag1-like_clamp"/>
</dbReference>
<dbReference type="Pfam" id="PF13259">
    <property type="entry name" value="clamp_Gag1-like"/>
    <property type="match status" value="1"/>
</dbReference>
<reference evidence="5" key="2">
    <citation type="journal article" date="2017" name="Genome Announc.">
        <title>Genome sequences of Cyberlindnera fabianii 65, Pichia kudriavzevii 129, and Saccharomyces cerevisiae 131 isolated from fermented masau fruits in Zimbabwe.</title>
        <authorList>
            <person name="van Rijswijck I.M.H."/>
            <person name="Derks M.F.L."/>
            <person name="Abee T."/>
            <person name="de Ridder D."/>
            <person name="Smid E.J."/>
        </authorList>
    </citation>
    <scope>NUCLEOTIDE SEQUENCE [LARGE SCALE GENOMIC DNA]</scope>
    <source>
        <strain evidence="5">65</strain>
    </source>
</reference>
<organism evidence="3">
    <name type="scientific">Cyberlindnera fabianii</name>
    <name type="common">Yeast</name>
    <name type="synonym">Hansenula fabianii</name>
    <dbReference type="NCBI Taxonomy" id="36022"/>
    <lineage>
        <taxon>Eukaryota</taxon>
        <taxon>Fungi</taxon>
        <taxon>Dikarya</taxon>
        <taxon>Ascomycota</taxon>
        <taxon>Saccharomycotina</taxon>
        <taxon>Saccharomycetes</taxon>
        <taxon>Phaffomycetales</taxon>
        <taxon>Phaffomycetaceae</taxon>
        <taxon>Cyberlindnera</taxon>
    </lineage>
</organism>
<evidence type="ECO:0000313" key="4">
    <source>
        <dbReference type="EMBL" id="ONH67202.1"/>
    </source>
</evidence>
<accession>A0A061B0F3</accession>
<keyword evidence="5" id="KW-1185">Reference proteome</keyword>
<evidence type="ECO:0000259" key="2">
    <source>
        <dbReference type="Pfam" id="PF13259"/>
    </source>
</evidence>
<evidence type="ECO:0000313" key="5">
    <source>
        <dbReference type="Proteomes" id="UP000189513"/>
    </source>
</evidence>
<sequence length="248" mass="27829">MTTQTQAQLDKKSDRKSLKSSRSARSLLRTHTNNTQHTQTAAGEGSSNKSTVIKSIRNLFLRASLSLSLAAHKLRSLADEVLSSDEVVNELFLVTSSSSIDSSIMEHDHERGEETSTTTTAAQGTTDNNGDSIQDSTPTWEEFDAVAEADKLRSKLPEGEEFYSGVDVWQKRRDAWTMMRPEDALIVKQRRIDGQLQLSKDNYTTIYTNLVDKGKTLKRPLNLKDTLRIINQGWISSRKWERASQGLP</sequence>
<evidence type="ECO:0000313" key="3">
    <source>
        <dbReference type="EMBL" id="CDR43296.1"/>
    </source>
</evidence>
<feature type="region of interest" description="Disordered" evidence="1">
    <location>
        <begin position="1"/>
        <end position="49"/>
    </location>
</feature>
<feature type="domain" description="Gag1-like clamp" evidence="2">
    <location>
        <begin position="147"/>
        <end position="241"/>
    </location>
</feature>
<dbReference type="PANTHER" id="PTHR28065:SF1">
    <property type="entry name" value="DUF4050 DOMAIN-CONTAINING PROTEIN"/>
    <property type="match status" value="1"/>
</dbReference>
<feature type="region of interest" description="Disordered" evidence="1">
    <location>
        <begin position="102"/>
        <end position="136"/>
    </location>
</feature>
<dbReference type="OrthoDB" id="5576875at2759"/>
<dbReference type="PANTHER" id="PTHR28065">
    <property type="entry name" value="FREQUENIN"/>
    <property type="match status" value="1"/>
</dbReference>
<dbReference type="InterPro" id="IPR053274">
    <property type="entry name" value="Fluconazole_resistance"/>
</dbReference>
<gene>
    <name evidence="4" type="ORF">BON22_2959</name>
    <name evidence="3" type="ORF">CYFA0S_11e03466g</name>
</gene>
<dbReference type="EMBL" id="LK052896">
    <property type="protein sequence ID" value="CDR43296.1"/>
    <property type="molecule type" value="Genomic_DNA"/>
</dbReference>
<reference evidence="3" key="1">
    <citation type="journal article" date="2014" name="Genome Announc.">
        <title>Genome sequence of the yeast Cyberlindnera fabianii (Hansenula fabianii).</title>
        <authorList>
            <person name="Freel K.C."/>
            <person name="Sarilar V."/>
            <person name="Neuveglise C."/>
            <person name="Devillers H."/>
            <person name="Friedrich A."/>
            <person name="Schacherer J."/>
        </authorList>
    </citation>
    <scope>NUCLEOTIDE SEQUENCE</scope>
    <source>
        <strain evidence="3">YJS4271</strain>
    </source>
</reference>
<evidence type="ECO:0000256" key="1">
    <source>
        <dbReference type="SAM" id="MobiDB-lite"/>
    </source>
</evidence>
<proteinExistence type="predicted"/>
<dbReference type="OMA" id="TIRRFIF"/>
<name>A0A061B0F3_CYBFA</name>
<dbReference type="EMBL" id="MPUK01000005">
    <property type="protein sequence ID" value="ONH67202.1"/>
    <property type="molecule type" value="Genomic_DNA"/>
</dbReference>
<dbReference type="Proteomes" id="UP000189513">
    <property type="component" value="Unassembled WGS sequence"/>
</dbReference>
<feature type="compositionally biased region" description="Polar residues" evidence="1">
    <location>
        <begin position="127"/>
        <end position="136"/>
    </location>
</feature>
<dbReference type="VEuPathDB" id="FungiDB:BON22_2959"/>
<feature type="compositionally biased region" description="Basic and acidic residues" evidence="1">
    <location>
        <begin position="104"/>
        <end position="114"/>
    </location>
</feature>
<protein>
    <submittedName>
        <fullName evidence="3">CYFA0S11e03466g1_1</fullName>
    </submittedName>
</protein>
<dbReference type="AlphaFoldDB" id="A0A061B0F3"/>
<feature type="compositionally biased region" description="Low complexity" evidence="1">
    <location>
        <begin position="115"/>
        <end position="126"/>
    </location>
</feature>
<feature type="compositionally biased region" description="Low complexity" evidence="1">
    <location>
        <begin position="20"/>
        <end position="42"/>
    </location>
</feature>